<dbReference type="Gene3D" id="3.90.180.10">
    <property type="entry name" value="Medium-chain alcohol dehydrogenases, catalytic domain"/>
    <property type="match status" value="1"/>
</dbReference>
<dbReference type="GO" id="GO:0016651">
    <property type="term" value="F:oxidoreductase activity, acting on NAD(P)H"/>
    <property type="evidence" value="ECO:0007669"/>
    <property type="project" value="TreeGrafter"/>
</dbReference>
<dbReference type="SUPFAM" id="SSF50129">
    <property type="entry name" value="GroES-like"/>
    <property type="match status" value="1"/>
</dbReference>
<dbReference type="InterPro" id="IPR036291">
    <property type="entry name" value="NAD(P)-bd_dom_sf"/>
</dbReference>
<dbReference type="InterPro" id="IPR020843">
    <property type="entry name" value="ER"/>
</dbReference>
<keyword evidence="1" id="KW-0521">NADP</keyword>
<dbReference type="InterPro" id="IPR013149">
    <property type="entry name" value="ADH-like_C"/>
</dbReference>
<dbReference type="eggNOG" id="COG0604">
    <property type="taxonomic scope" value="Bacteria"/>
</dbReference>
<dbReference type="InterPro" id="IPR013154">
    <property type="entry name" value="ADH-like_N"/>
</dbReference>
<accession>A0A0A0JL97</accession>
<evidence type="ECO:0000256" key="2">
    <source>
        <dbReference type="ARBA" id="ARBA00023002"/>
    </source>
</evidence>
<dbReference type="CDD" id="cd05276">
    <property type="entry name" value="p53_inducible_oxidoreductase"/>
    <property type="match status" value="1"/>
</dbReference>
<feature type="domain" description="Enoyl reductase (ER)" evidence="3">
    <location>
        <begin position="10"/>
        <end position="323"/>
    </location>
</feature>
<dbReference type="OrthoDB" id="9780520at2"/>
<proteinExistence type="predicted"/>
<reference evidence="4 5" key="1">
    <citation type="submission" date="2013-08" db="EMBL/GenBank/DDBJ databases">
        <title>The genome sequence of Knoellia subterranea.</title>
        <authorList>
            <person name="Zhu W."/>
            <person name="Wang G."/>
        </authorList>
    </citation>
    <scope>NUCLEOTIDE SEQUENCE [LARGE SCALE GENOMIC DNA]</scope>
    <source>
        <strain evidence="4 5">KCTC 19937</strain>
    </source>
</reference>
<dbReference type="PANTHER" id="PTHR48106">
    <property type="entry name" value="QUINONE OXIDOREDUCTASE PIG3-RELATED"/>
    <property type="match status" value="1"/>
</dbReference>
<dbReference type="EMBL" id="AVPK01000004">
    <property type="protein sequence ID" value="KGN37893.1"/>
    <property type="molecule type" value="Genomic_DNA"/>
</dbReference>
<evidence type="ECO:0000256" key="1">
    <source>
        <dbReference type="ARBA" id="ARBA00022857"/>
    </source>
</evidence>
<dbReference type="PANTHER" id="PTHR48106:SF8">
    <property type="entry name" value="OS02G0805600 PROTEIN"/>
    <property type="match status" value="1"/>
</dbReference>
<dbReference type="InterPro" id="IPR011032">
    <property type="entry name" value="GroES-like_sf"/>
</dbReference>
<name>A0A0A0JL97_9MICO</name>
<dbReference type="NCBIfam" id="TIGR02824">
    <property type="entry name" value="quinone_pig3"/>
    <property type="match status" value="1"/>
</dbReference>
<dbReference type="SMART" id="SM00829">
    <property type="entry name" value="PKS_ER"/>
    <property type="match status" value="1"/>
</dbReference>
<dbReference type="Pfam" id="PF00107">
    <property type="entry name" value="ADH_zinc_N"/>
    <property type="match status" value="1"/>
</dbReference>
<keyword evidence="2" id="KW-0560">Oxidoreductase</keyword>
<dbReference type="AlphaFoldDB" id="A0A0A0JL97"/>
<keyword evidence="5" id="KW-1185">Reference proteome</keyword>
<sequence length="326" mass="34028">MKAITIPVPGDPEALVLSDIDAPEPAPGEVRISVAAAGVNRADVLQRQGFYNPPPGETEIPGLEVSGVIDGVGDGVTEWVVGDEVCALLVGGGYAEQVTVPVGQVLPVPAGVDLIEAAALPEVVSTVWSNVFLTANLQPGETFLVHGGSSGIGTMAIQLAREVGARVAVTAGSQEKLDFCRELGAEILVNYREQDFVEVLKEATDGHGADVILDNMGAKYLPRNVQALATAGRLVVIGMQGGVKGELDLGMLLRKRAAVIATSLRARPKAEKATIVAAVREHVWPMIAEGRVKPIVHSRHPLADAAAAHAEMEASGHIGKILLVTR</sequence>
<dbReference type="SUPFAM" id="SSF51735">
    <property type="entry name" value="NAD(P)-binding Rossmann-fold domains"/>
    <property type="match status" value="1"/>
</dbReference>
<dbReference type="STRING" id="1385521.N803_12595"/>
<evidence type="ECO:0000313" key="5">
    <source>
        <dbReference type="Proteomes" id="UP000030011"/>
    </source>
</evidence>
<dbReference type="GO" id="GO:0070402">
    <property type="term" value="F:NADPH binding"/>
    <property type="evidence" value="ECO:0007669"/>
    <property type="project" value="TreeGrafter"/>
</dbReference>
<comment type="caution">
    <text evidence="4">The sequence shown here is derived from an EMBL/GenBank/DDBJ whole genome shotgun (WGS) entry which is preliminary data.</text>
</comment>
<dbReference type="Gene3D" id="3.40.50.720">
    <property type="entry name" value="NAD(P)-binding Rossmann-like Domain"/>
    <property type="match status" value="1"/>
</dbReference>
<protein>
    <submittedName>
        <fullName evidence="4">NAD(P)H quinone oxidoreductase</fullName>
    </submittedName>
</protein>
<gene>
    <name evidence="4" type="ORF">N803_12595</name>
</gene>
<dbReference type="InterPro" id="IPR014189">
    <property type="entry name" value="Quinone_OxRdtase_PIG3"/>
</dbReference>
<dbReference type="RefSeq" id="WP_035904302.1">
    <property type="nucleotide sequence ID" value="NZ_AVPK01000004.1"/>
</dbReference>
<evidence type="ECO:0000313" key="4">
    <source>
        <dbReference type="EMBL" id="KGN37893.1"/>
    </source>
</evidence>
<dbReference type="Proteomes" id="UP000030011">
    <property type="component" value="Unassembled WGS sequence"/>
</dbReference>
<organism evidence="4 5">
    <name type="scientific">Knoellia subterranea KCTC 19937</name>
    <dbReference type="NCBI Taxonomy" id="1385521"/>
    <lineage>
        <taxon>Bacteria</taxon>
        <taxon>Bacillati</taxon>
        <taxon>Actinomycetota</taxon>
        <taxon>Actinomycetes</taxon>
        <taxon>Micrococcales</taxon>
        <taxon>Intrasporangiaceae</taxon>
        <taxon>Knoellia</taxon>
    </lineage>
</organism>
<evidence type="ECO:0000259" key="3">
    <source>
        <dbReference type="SMART" id="SM00829"/>
    </source>
</evidence>
<dbReference type="Pfam" id="PF08240">
    <property type="entry name" value="ADH_N"/>
    <property type="match status" value="1"/>
</dbReference>